<keyword evidence="3" id="KW-1185">Reference proteome</keyword>
<dbReference type="Proteomes" id="UP001162131">
    <property type="component" value="Unassembled WGS sequence"/>
</dbReference>
<dbReference type="InterPro" id="IPR038765">
    <property type="entry name" value="Papain-like_cys_pep_sf"/>
</dbReference>
<dbReference type="SMART" id="SM00233">
    <property type="entry name" value="PH"/>
    <property type="match status" value="1"/>
</dbReference>
<proteinExistence type="predicted"/>
<dbReference type="PANTHER" id="PTHR47112:SF1">
    <property type="entry name" value="PX DOMAIN-CONTAINING PROTEIN"/>
    <property type="match status" value="1"/>
</dbReference>
<gene>
    <name evidence="2" type="ORF">BSTOLATCC_MIC53416</name>
</gene>
<dbReference type="PROSITE" id="PS50003">
    <property type="entry name" value="PH_DOMAIN"/>
    <property type="match status" value="1"/>
</dbReference>
<reference evidence="2" key="1">
    <citation type="submission" date="2021-09" db="EMBL/GenBank/DDBJ databases">
        <authorList>
            <consortium name="AG Swart"/>
            <person name="Singh M."/>
            <person name="Singh A."/>
            <person name="Seah K."/>
            <person name="Emmerich C."/>
        </authorList>
    </citation>
    <scope>NUCLEOTIDE SEQUENCE</scope>
    <source>
        <strain evidence="2">ATCC30299</strain>
    </source>
</reference>
<dbReference type="AlphaFoldDB" id="A0AAU9KBP1"/>
<evidence type="ECO:0000313" key="3">
    <source>
        <dbReference type="Proteomes" id="UP001162131"/>
    </source>
</evidence>
<dbReference type="SUPFAM" id="SSF50729">
    <property type="entry name" value="PH domain-like"/>
    <property type="match status" value="1"/>
</dbReference>
<protein>
    <recommendedName>
        <fullName evidence="1">PH domain-containing protein</fullName>
    </recommendedName>
</protein>
<accession>A0AAU9KBP1</accession>
<dbReference type="SUPFAM" id="SSF54001">
    <property type="entry name" value="Cysteine proteinases"/>
    <property type="match status" value="1"/>
</dbReference>
<evidence type="ECO:0000259" key="1">
    <source>
        <dbReference type="PROSITE" id="PS50003"/>
    </source>
</evidence>
<comment type="caution">
    <text evidence="2">The sequence shown here is derived from an EMBL/GenBank/DDBJ whole genome shotgun (WGS) entry which is preliminary data.</text>
</comment>
<organism evidence="2 3">
    <name type="scientific">Blepharisma stoltei</name>
    <dbReference type="NCBI Taxonomy" id="1481888"/>
    <lineage>
        <taxon>Eukaryota</taxon>
        <taxon>Sar</taxon>
        <taxon>Alveolata</taxon>
        <taxon>Ciliophora</taxon>
        <taxon>Postciliodesmatophora</taxon>
        <taxon>Heterotrichea</taxon>
        <taxon>Heterotrichida</taxon>
        <taxon>Blepharismidae</taxon>
        <taxon>Blepharisma</taxon>
    </lineage>
</organism>
<dbReference type="Gene3D" id="2.30.29.30">
    <property type="entry name" value="Pleckstrin-homology domain (PH domain)/Phosphotyrosine-binding domain (PTB)"/>
    <property type="match status" value="1"/>
</dbReference>
<feature type="domain" description="PH" evidence="1">
    <location>
        <begin position="63"/>
        <end position="161"/>
    </location>
</feature>
<sequence>MHIQILHFQPNPINLSEKIMTEDRSQKKTQLDKFLSSISDNYSRYETDATLDNSQILTNDNTLTEKSGWLLKKSNNILRGYQQRYFVLKDKRLVYYRKESDPQPAGIINFNLITVDVQVYDPEMPRKVYIKPLGSKRCFVLKSYDCKEIIEWARALYRHITYSDGKKLDITTVSMQREFWRFDRVSEEQFRYQACTGDLILFKGKSVAAKLQRSVLRGRYDHVALLLCYSSGDIAILEATEDNGVSIVHWDDFLRYGWYKLYKRIAFRKLTMDRSEETLLKLENFIEHTKGKKYKISYKKVFGIDQHRQPGDEDNYFCSELIASAYKALGILNQNIASSRYWPGDFESKNSIPLTDAELGEEIMIDFEL</sequence>
<dbReference type="Pfam" id="PF05708">
    <property type="entry name" value="Peptidase_C92"/>
    <property type="match status" value="1"/>
</dbReference>
<dbReference type="Gene3D" id="3.90.1720.10">
    <property type="entry name" value="endopeptidase domain like (from Nostoc punctiforme)"/>
    <property type="match status" value="1"/>
</dbReference>
<dbReference type="EMBL" id="CAJZBQ010000053">
    <property type="protein sequence ID" value="CAG9331344.1"/>
    <property type="molecule type" value="Genomic_DNA"/>
</dbReference>
<dbReference type="InterPro" id="IPR001849">
    <property type="entry name" value="PH_domain"/>
</dbReference>
<name>A0AAU9KBP1_9CILI</name>
<dbReference type="Pfam" id="PF00169">
    <property type="entry name" value="PH"/>
    <property type="match status" value="1"/>
</dbReference>
<dbReference type="InterPro" id="IPR024453">
    <property type="entry name" value="Peptidase_C92"/>
</dbReference>
<dbReference type="PANTHER" id="PTHR47112">
    <property type="entry name" value="PX DOMAIN-CONTAINING PROTEIN"/>
    <property type="match status" value="1"/>
</dbReference>
<dbReference type="InterPro" id="IPR011993">
    <property type="entry name" value="PH-like_dom_sf"/>
</dbReference>
<evidence type="ECO:0000313" key="2">
    <source>
        <dbReference type="EMBL" id="CAG9331344.1"/>
    </source>
</evidence>